<dbReference type="Proteomes" id="UP000215902">
    <property type="component" value="Unassembled WGS sequence"/>
</dbReference>
<dbReference type="GO" id="GO:0006325">
    <property type="term" value="P:chromatin organization"/>
    <property type="evidence" value="ECO:0007669"/>
    <property type="project" value="UniProtKB-UniRule"/>
</dbReference>
<dbReference type="GO" id="GO:0005737">
    <property type="term" value="C:cytoplasm"/>
    <property type="evidence" value="ECO:0007669"/>
    <property type="project" value="UniProtKB-SubCell"/>
</dbReference>
<dbReference type="InterPro" id="IPR010358">
    <property type="entry name" value="BRE"/>
</dbReference>
<keyword evidence="4 15" id="KW-0132">Cell division</keyword>
<keyword evidence="12 15" id="KW-0539">Nucleus</keyword>
<dbReference type="GO" id="GO:0045739">
    <property type="term" value="P:positive regulation of DNA repair"/>
    <property type="evidence" value="ECO:0007669"/>
    <property type="project" value="UniProtKB-UniRule"/>
</dbReference>
<dbReference type="GO" id="GO:0051301">
    <property type="term" value="P:cell division"/>
    <property type="evidence" value="ECO:0007669"/>
    <property type="project" value="UniProtKB-UniRule"/>
</dbReference>
<evidence type="ECO:0000256" key="3">
    <source>
        <dbReference type="ARBA" id="ARBA00022490"/>
    </source>
</evidence>
<dbReference type="GO" id="GO:0070531">
    <property type="term" value="C:BRCA1-A complex"/>
    <property type="evidence" value="ECO:0007669"/>
    <property type="project" value="UniProtKB-UniRule"/>
</dbReference>
<keyword evidence="17" id="KW-1185">Reference proteome</keyword>
<evidence type="ECO:0000256" key="14">
    <source>
        <dbReference type="ARBA" id="ARBA00025766"/>
    </source>
</evidence>
<keyword evidence="3 15" id="KW-0963">Cytoplasm</keyword>
<comment type="caution">
    <text evidence="16">The sequence shown here is derived from an EMBL/GenBank/DDBJ whole genome shotgun (WGS) entry which is preliminary data.</text>
</comment>
<comment type="subcellular location">
    <subcellularLocation>
        <location evidence="15">Cytoplasm</location>
    </subcellularLocation>
    <subcellularLocation>
        <location evidence="1 15">Nucleus</location>
    </subcellularLocation>
    <text evidence="15">Localizes at sites of DNA damage at double-strand breaks (DSBs).</text>
</comment>
<evidence type="ECO:0000256" key="1">
    <source>
        <dbReference type="ARBA" id="ARBA00004123"/>
    </source>
</evidence>
<organism evidence="16 17">
    <name type="scientific">Macrostomum lignano</name>
    <dbReference type="NCBI Taxonomy" id="282301"/>
    <lineage>
        <taxon>Eukaryota</taxon>
        <taxon>Metazoa</taxon>
        <taxon>Spiralia</taxon>
        <taxon>Lophotrochozoa</taxon>
        <taxon>Platyhelminthes</taxon>
        <taxon>Rhabditophora</taxon>
        <taxon>Macrostomorpha</taxon>
        <taxon>Macrostomida</taxon>
        <taxon>Macrostomidae</taxon>
        <taxon>Macrostomum</taxon>
    </lineage>
</organism>
<comment type="similarity">
    <text evidence="14 15">Belongs to the BABAM2 family.</text>
</comment>
<dbReference type="GO" id="GO:0007095">
    <property type="term" value="P:mitotic G2 DNA damage checkpoint signaling"/>
    <property type="evidence" value="ECO:0007669"/>
    <property type="project" value="UniProtKB-UniRule"/>
</dbReference>
<evidence type="ECO:0000256" key="10">
    <source>
        <dbReference type="ARBA" id="ARBA00022853"/>
    </source>
</evidence>
<accession>A0A267FTQ9</accession>
<dbReference type="GO" id="GO:0010212">
    <property type="term" value="P:response to ionizing radiation"/>
    <property type="evidence" value="ECO:0007669"/>
    <property type="project" value="UniProtKB-UniRule"/>
</dbReference>
<gene>
    <name evidence="16" type="ORF">BOX15_Mlig032286g1</name>
</gene>
<dbReference type="STRING" id="282301.A0A267FTQ9"/>
<dbReference type="OrthoDB" id="538811at2759"/>
<dbReference type="AlphaFoldDB" id="A0A267FTQ9"/>
<keyword evidence="10 15" id="KW-0156">Chromatin regulator</keyword>
<protein>
    <recommendedName>
        <fullName evidence="2 15">BRISC and BRCA1-A complex member 2</fullName>
    </recommendedName>
</protein>
<keyword evidence="5 15" id="KW-0053">Apoptosis</keyword>
<evidence type="ECO:0000256" key="6">
    <source>
        <dbReference type="ARBA" id="ARBA00022737"/>
    </source>
</evidence>
<comment type="subunit">
    <text evidence="15">Component of the ARISC complex. Component of the BRCA1-A complex. Component of the BRISC complex. Binds polyubiquitin.</text>
</comment>
<dbReference type="PANTHER" id="PTHR15189">
    <property type="entry name" value="BRISC AND BRCA1-A COMPLEX MEMBER 2"/>
    <property type="match status" value="1"/>
</dbReference>
<name>A0A267FTQ9_9PLAT</name>
<keyword evidence="6" id="KW-0677">Repeat</keyword>
<evidence type="ECO:0000256" key="5">
    <source>
        <dbReference type="ARBA" id="ARBA00022703"/>
    </source>
</evidence>
<dbReference type="EMBL" id="NIVC01000758">
    <property type="protein sequence ID" value="PAA77208.1"/>
    <property type="molecule type" value="Genomic_DNA"/>
</dbReference>
<evidence type="ECO:0000256" key="2">
    <source>
        <dbReference type="ARBA" id="ARBA00019438"/>
    </source>
</evidence>
<evidence type="ECO:0000256" key="13">
    <source>
        <dbReference type="ARBA" id="ARBA00023306"/>
    </source>
</evidence>
<evidence type="ECO:0000256" key="8">
    <source>
        <dbReference type="ARBA" id="ARBA00022776"/>
    </source>
</evidence>
<evidence type="ECO:0000256" key="7">
    <source>
        <dbReference type="ARBA" id="ARBA00022763"/>
    </source>
</evidence>
<evidence type="ECO:0000256" key="11">
    <source>
        <dbReference type="ARBA" id="ARBA00023204"/>
    </source>
</evidence>
<proteinExistence type="inferred from homology"/>
<keyword evidence="9 15" id="KW-0833">Ubl conjugation pathway</keyword>
<keyword evidence="11 15" id="KW-0234">DNA repair</keyword>
<keyword evidence="7 15" id="KW-0227">DNA damage</keyword>
<evidence type="ECO:0000256" key="9">
    <source>
        <dbReference type="ARBA" id="ARBA00022786"/>
    </source>
</evidence>
<dbReference type="GO" id="GO:0006302">
    <property type="term" value="P:double-strand break repair"/>
    <property type="evidence" value="ECO:0007669"/>
    <property type="project" value="UniProtKB-UniRule"/>
</dbReference>
<reference evidence="16 17" key="1">
    <citation type="submission" date="2017-06" db="EMBL/GenBank/DDBJ databases">
        <title>A platform for efficient transgenesis in Macrostomum lignano, a flatworm model organism for stem cell research.</title>
        <authorList>
            <person name="Berezikov E."/>
        </authorList>
    </citation>
    <scope>NUCLEOTIDE SEQUENCE [LARGE SCALE GENOMIC DNA]</scope>
    <source>
        <strain evidence="16">DV1</strain>
        <tissue evidence="16">Whole organism</tissue>
    </source>
</reference>
<evidence type="ECO:0000256" key="15">
    <source>
        <dbReference type="RuleBase" id="RU368019"/>
    </source>
</evidence>
<dbReference type="PANTHER" id="PTHR15189:SF7">
    <property type="entry name" value="BRISC AND BRCA1-A COMPLEX MEMBER 2"/>
    <property type="match status" value="1"/>
</dbReference>
<keyword evidence="8 15" id="KW-0498">Mitosis</keyword>
<comment type="domain">
    <text evidence="15">Contains 2 ubiquitin-conjugating enzyme family-like (UEV-like) regions. These regions lack the critical Cys residues required for ubiquitination but retain the ability to bind ubiquitin.</text>
</comment>
<dbReference type="GO" id="GO:0006915">
    <property type="term" value="P:apoptotic process"/>
    <property type="evidence" value="ECO:0007669"/>
    <property type="project" value="UniProtKB-UniRule"/>
</dbReference>
<dbReference type="GO" id="GO:0031593">
    <property type="term" value="F:polyubiquitin modification-dependent protein binding"/>
    <property type="evidence" value="ECO:0007669"/>
    <property type="project" value="UniProtKB-UniRule"/>
</dbReference>
<evidence type="ECO:0000313" key="17">
    <source>
        <dbReference type="Proteomes" id="UP000215902"/>
    </source>
</evidence>
<keyword evidence="13 15" id="KW-0131">Cell cycle</keyword>
<evidence type="ECO:0000256" key="12">
    <source>
        <dbReference type="ARBA" id="ARBA00023242"/>
    </source>
</evidence>
<comment type="function">
    <text evidence="15">May play a role in homeostasis or cellular differentiation in cells of neural, epithelial and germline origins. May also act as a death receptor-associated anti-apoptotic protein, which inhibits the mitochondrial apoptotic pathway.</text>
</comment>
<evidence type="ECO:0000256" key="4">
    <source>
        <dbReference type="ARBA" id="ARBA00022618"/>
    </source>
</evidence>
<dbReference type="Pfam" id="PF06113">
    <property type="entry name" value="BRE"/>
    <property type="match status" value="1"/>
</dbReference>
<dbReference type="GO" id="GO:0070552">
    <property type="term" value="C:BRISC complex"/>
    <property type="evidence" value="ECO:0007669"/>
    <property type="project" value="UniProtKB-UniRule"/>
</dbReference>
<sequence length="384" mass="43189">MMEKFLKNYKVAIAKSKVEGLNFFKFGKALYEVGDTKRDSVAHGWPIPPNTTAVAMEISWANATVHCEVILSDEDDLPDVIVTSEELRGFVPTVDYDSVLAEASGPSDYLTLVLTHLLKQINNRAVESVPAGSRLAEQLAGLRAAKEFRDLHWEAFAPAAAAGGTCGLNLQITLPLDYAALSAALLSRYPDEEMCAQLLLRFIDCGLTRRVPAELRLTPSLKNLLQDYQISLKFPDFDANSGSLAAYFTRLLDSLQQRLLGISNSCNRREELINVLLSRHQNALVEYDSENFLWASFIFELNDFHFLLIVELPHEFPHPNQPWILTMRSLYHHRKTGGRAPYEKRFDSPPYSPRWTAGEMADRLEAYVLGAVPQFQRDSVNLLS</sequence>
<evidence type="ECO:0000313" key="16">
    <source>
        <dbReference type="EMBL" id="PAA77208.1"/>
    </source>
</evidence>